<dbReference type="Proteomes" id="UP001281761">
    <property type="component" value="Unassembled WGS sequence"/>
</dbReference>
<comment type="caution">
    <text evidence="1">The sequence shown here is derived from an EMBL/GenBank/DDBJ whole genome shotgun (WGS) entry which is preliminary data.</text>
</comment>
<dbReference type="EMBL" id="JARBJD010000014">
    <property type="protein sequence ID" value="KAK2961819.1"/>
    <property type="molecule type" value="Genomic_DNA"/>
</dbReference>
<organism evidence="1 2">
    <name type="scientific">Blattamonas nauphoetae</name>
    <dbReference type="NCBI Taxonomy" id="2049346"/>
    <lineage>
        <taxon>Eukaryota</taxon>
        <taxon>Metamonada</taxon>
        <taxon>Preaxostyla</taxon>
        <taxon>Oxymonadida</taxon>
        <taxon>Blattamonas</taxon>
    </lineage>
</organism>
<name>A0ABQ9YE03_9EUKA</name>
<accession>A0ABQ9YE03</accession>
<keyword evidence="2" id="KW-1185">Reference proteome</keyword>
<proteinExistence type="predicted"/>
<sequence length="247" mass="27565">MTSCKFFKRTATHVTSATLEETSVEMDEVSWEDCEGRNGVVSFTGRSPIDFSSDRDLELRWCGVCSPPLAGNVQIEHDILHQRLHLHSSRVPPRDPLCGVCVDSWERWRMDSERISSDFETVLMQSCQSLSTPTSVIVSPFLDWDLLKVVDADERQKSEMRKCFIERAPNSSSDGADVAFAVPERTLVLDNLNSSCLEDIFTTAEHHTVTVTTPDIVSASSNATLYHSILLPRVQYKPSINPKCGAA</sequence>
<protein>
    <submittedName>
        <fullName evidence="1">Uncharacterized protein</fullName>
    </submittedName>
</protein>
<evidence type="ECO:0000313" key="1">
    <source>
        <dbReference type="EMBL" id="KAK2961819.1"/>
    </source>
</evidence>
<reference evidence="1 2" key="1">
    <citation type="journal article" date="2022" name="bioRxiv">
        <title>Genomics of Preaxostyla Flagellates Illuminates Evolutionary Transitions and the Path Towards Mitochondrial Loss.</title>
        <authorList>
            <person name="Novak L.V.F."/>
            <person name="Treitli S.C."/>
            <person name="Pyrih J."/>
            <person name="Halakuc P."/>
            <person name="Pipaliya S.V."/>
            <person name="Vacek V."/>
            <person name="Brzon O."/>
            <person name="Soukal P."/>
            <person name="Eme L."/>
            <person name="Dacks J.B."/>
            <person name="Karnkowska A."/>
            <person name="Elias M."/>
            <person name="Hampl V."/>
        </authorList>
    </citation>
    <scope>NUCLEOTIDE SEQUENCE [LARGE SCALE GENOMIC DNA]</scope>
    <source>
        <strain evidence="1">NAU3</strain>
        <tissue evidence="1">Gut</tissue>
    </source>
</reference>
<gene>
    <name evidence="1" type="ORF">BLNAU_3256</name>
</gene>
<evidence type="ECO:0000313" key="2">
    <source>
        <dbReference type="Proteomes" id="UP001281761"/>
    </source>
</evidence>